<gene>
    <name evidence="5" type="ORF">E2I00_009961</name>
</gene>
<feature type="region of interest" description="Disordered" evidence="4">
    <location>
        <begin position="143"/>
        <end position="194"/>
    </location>
</feature>
<dbReference type="EMBL" id="SGJD01000649">
    <property type="protein sequence ID" value="KAB0404182.1"/>
    <property type="molecule type" value="Genomic_DNA"/>
</dbReference>
<protein>
    <submittedName>
        <fullName evidence="5">Uncharacterized protein</fullName>
    </submittedName>
</protein>
<feature type="non-terminal residue" evidence="5">
    <location>
        <position position="1"/>
    </location>
</feature>
<dbReference type="OrthoDB" id="6355676at2759"/>
<dbReference type="SUPFAM" id="SSF48508">
    <property type="entry name" value="Nuclear receptor ligand-binding domain"/>
    <property type="match status" value="1"/>
</dbReference>
<organism evidence="5 6">
    <name type="scientific">Balaenoptera physalus</name>
    <name type="common">Fin whale</name>
    <name type="synonym">Balaena physalus</name>
    <dbReference type="NCBI Taxonomy" id="9770"/>
    <lineage>
        <taxon>Eukaryota</taxon>
        <taxon>Metazoa</taxon>
        <taxon>Chordata</taxon>
        <taxon>Craniata</taxon>
        <taxon>Vertebrata</taxon>
        <taxon>Euteleostomi</taxon>
        <taxon>Mammalia</taxon>
        <taxon>Eutheria</taxon>
        <taxon>Laurasiatheria</taxon>
        <taxon>Artiodactyla</taxon>
        <taxon>Whippomorpha</taxon>
        <taxon>Cetacea</taxon>
        <taxon>Mysticeti</taxon>
        <taxon>Balaenopteridae</taxon>
        <taxon>Balaenoptera</taxon>
    </lineage>
</organism>
<evidence type="ECO:0000256" key="2">
    <source>
        <dbReference type="ARBA" id="ARBA00023163"/>
    </source>
</evidence>
<proteinExistence type="predicted"/>
<dbReference type="AlphaFoldDB" id="A0A6A1Q6Z2"/>
<keyword evidence="1" id="KW-0805">Transcription regulation</keyword>
<reference evidence="5 6" key="1">
    <citation type="journal article" date="2019" name="PLoS ONE">
        <title>Genomic analyses reveal an absence of contemporary introgressive admixture between fin whales and blue whales, despite known hybrids.</title>
        <authorList>
            <person name="Westbury M.V."/>
            <person name="Petersen B."/>
            <person name="Lorenzen E.D."/>
        </authorList>
    </citation>
    <scope>NUCLEOTIDE SEQUENCE [LARGE SCALE GENOMIC DNA]</scope>
    <source>
        <strain evidence="5">FinWhale-01</strain>
    </source>
</reference>
<evidence type="ECO:0000313" key="5">
    <source>
        <dbReference type="EMBL" id="KAB0404182.1"/>
    </source>
</evidence>
<keyword evidence="2" id="KW-0804">Transcription</keyword>
<accession>A0A6A1Q6Z2</accession>
<dbReference type="Proteomes" id="UP000437017">
    <property type="component" value="Unassembled WGS sequence"/>
</dbReference>
<evidence type="ECO:0000256" key="3">
    <source>
        <dbReference type="ARBA" id="ARBA00023170"/>
    </source>
</evidence>
<comment type="caution">
    <text evidence="5">The sequence shown here is derived from an EMBL/GenBank/DDBJ whole genome shotgun (WGS) entry which is preliminary data.</text>
</comment>
<dbReference type="InterPro" id="IPR035500">
    <property type="entry name" value="NHR-like_dom_sf"/>
</dbReference>
<sequence length="466" mass="52205">IISLKRKASLQHPGIISCTEKGTETNTKKLRTFLDLVHFKIPELTLSPTLLPKPTPPASELPEGRVSFNHRHSSETEGLTISLWMDTDQLVTSPERHTLLFLFMLKAMSASSSRFHLFMRILSTREVSSGSLFQEGEIQEEAASTETWGCLGPPPGPLGKPSTHRQKPEEPPPVPLLWPRPNSEAKAGPPEGVTSVRVGRGQGARVLHAAYLLLFVLSQHSHETQRPALNGTYEITRKARWQCQACRLRKLPESGWRKDGAGGRGHVSPSRLGPRDVCGRMRRRAGVGLRPVIMSDTAVAQKRALIRRKKREEIGTQPPGAQGLTEEQQMMIRELITAQMKTSDSIFTHFRNFWCPQDSESLRTQSSEEAAKWSKIREDLCSVKVSLQLRGEDGSIWSYKPLADNSGKEISSLLPHMADTSTYMFKGIINFAKVILLFQGIPHLRTRLSKYDPVVNVKSRQEDFNN</sequence>
<evidence type="ECO:0000313" key="6">
    <source>
        <dbReference type="Proteomes" id="UP000437017"/>
    </source>
</evidence>
<name>A0A6A1Q6Z2_BALPH</name>
<evidence type="ECO:0000256" key="4">
    <source>
        <dbReference type="SAM" id="MobiDB-lite"/>
    </source>
</evidence>
<keyword evidence="6" id="KW-1185">Reference proteome</keyword>
<keyword evidence="3" id="KW-0675">Receptor</keyword>
<dbReference type="Gene3D" id="1.10.565.10">
    <property type="entry name" value="Retinoid X Receptor"/>
    <property type="match status" value="1"/>
</dbReference>
<evidence type="ECO:0000256" key="1">
    <source>
        <dbReference type="ARBA" id="ARBA00023015"/>
    </source>
</evidence>